<dbReference type="Proteomes" id="UP000681967">
    <property type="component" value="Unassembled WGS sequence"/>
</dbReference>
<feature type="non-terminal residue" evidence="2">
    <location>
        <position position="1"/>
    </location>
</feature>
<evidence type="ECO:0000313" key="3">
    <source>
        <dbReference type="Proteomes" id="UP000681967"/>
    </source>
</evidence>
<gene>
    <name evidence="2" type="ORF">BYL167_LOCUS74757</name>
</gene>
<dbReference type="Pfam" id="PF08385">
    <property type="entry name" value="DHC_N1"/>
    <property type="match status" value="1"/>
</dbReference>
<feature type="non-terminal residue" evidence="2">
    <location>
        <position position="128"/>
    </location>
</feature>
<protein>
    <recommendedName>
        <fullName evidence="1">Dynein heavy chain tail domain-containing protein</fullName>
    </recommendedName>
</protein>
<reference evidence="2" key="1">
    <citation type="submission" date="2021-02" db="EMBL/GenBank/DDBJ databases">
        <authorList>
            <person name="Nowell W R."/>
        </authorList>
    </citation>
    <scope>NUCLEOTIDE SEQUENCE</scope>
</reference>
<sequence length="128" mass="15510">GFEQITSIYNKIQTEFLTFKFNLFDPNDTQFDLFYNQLNHTLCDIDQKLYQILDKDLHRILHSPSHHSFNALKLLARYENLHIKFFDSTEFLIDIIQWYEKEELEKVKIIYNQCRTTPTIERDHPPTI</sequence>
<dbReference type="AlphaFoldDB" id="A0A8S3GDZ8"/>
<feature type="domain" description="Dynein heavy chain tail" evidence="1">
    <location>
        <begin position="3"/>
        <end position="127"/>
    </location>
</feature>
<dbReference type="InterPro" id="IPR013594">
    <property type="entry name" value="Dynein_heavy_tail"/>
</dbReference>
<accession>A0A8S3GDZ8</accession>
<name>A0A8S3GDZ8_9BILA</name>
<organism evidence="2 3">
    <name type="scientific">Rotaria magnacalcarata</name>
    <dbReference type="NCBI Taxonomy" id="392030"/>
    <lineage>
        <taxon>Eukaryota</taxon>
        <taxon>Metazoa</taxon>
        <taxon>Spiralia</taxon>
        <taxon>Gnathifera</taxon>
        <taxon>Rotifera</taxon>
        <taxon>Eurotatoria</taxon>
        <taxon>Bdelloidea</taxon>
        <taxon>Philodinida</taxon>
        <taxon>Philodinidae</taxon>
        <taxon>Rotaria</taxon>
    </lineage>
</organism>
<comment type="caution">
    <text evidence="2">The sequence shown here is derived from an EMBL/GenBank/DDBJ whole genome shotgun (WGS) entry which is preliminary data.</text>
</comment>
<evidence type="ECO:0000259" key="1">
    <source>
        <dbReference type="Pfam" id="PF08385"/>
    </source>
</evidence>
<evidence type="ECO:0000313" key="2">
    <source>
        <dbReference type="EMBL" id="CAF5161631.1"/>
    </source>
</evidence>
<proteinExistence type="predicted"/>
<dbReference type="EMBL" id="CAJOBH010266786">
    <property type="protein sequence ID" value="CAF5161631.1"/>
    <property type="molecule type" value="Genomic_DNA"/>
</dbReference>